<reference evidence="2 3" key="1">
    <citation type="submission" date="2016-10" db="EMBL/GenBank/DDBJ databases">
        <authorList>
            <person name="de Groot N.N."/>
        </authorList>
    </citation>
    <scope>NUCLEOTIDE SEQUENCE [LARGE SCALE GENOMIC DNA]</scope>
    <source>
        <strain evidence="2 3">ML2</strain>
    </source>
</reference>
<dbReference type="InterPro" id="IPR017259">
    <property type="entry name" value="UCP037672"/>
</dbReference>
<evidence type="ECO:0000313" key="2">
    <source>
        <dbReference type="EMBL" id="SFN33585.1"/>
    </source>
</evidence>
<keyword evidence="1" id="KW-0812">Transmembrane</keyword>
<keyword evidence="3" id="KW-1185">Reference proteome</keyword>
<feature type="transmembrane region" description="Helical" evidence="1">
    <location>
        <begin position="46"/>
        <end position="69"/>
    </location>
</feature>
<protein>
    <recommendedName>
        <fullName evidence="4">PH domain-containing protein</fullName>
    </recommendedName>
</protein>
<dbReference type="RefSeq" id="WP_074909693.1">
    <property type="nucleotide sequence ID" value="NZ_FOVK01000001.1"/>
</dbReference>
<feature type="transmembrane region" description="Helical" evidence="1">
    <location>
        <begin position="75"/>
        <end position="94"/>
    </location>
</feature>
<name>A0A1I4Y6E6_9CLOT</name>
<gene>
    <name evidence="2" type="ORF">SAMN04488695_101425</name>
</gene>
<dbReference type="Pfam" id="PF12650">
    <property type="entry name" value="DUF3784"/>
    <property type="match status" value="1"/>
</dbReference>
<evidence type="ECO:0000313" key="3">
    <source>
        <dbReference type="Proteomes" id="UP000181899"/>
    </source>
</evidence>
<feature type="transmembrane region" description="Helical" evidence="1">
    <location>
        <begin position="115"/>
        <end position="136"/>
    </location>
</feature>
<keyword evidence="1" id="KW-1133">Transmembrane helix</keyword>
<dbReference type="EMBL" id="FOVK01000001">
    <property type="protein sequence ID" value="SFN33585.1"/>
    <property type="molecule type" value="Genomic_DNA"/>
</dbReference>
<evidence type="ECO:0008006" key="4">
    <source>
        <dbReference type="Google" id="ProtNLM"/>
    </source>
</evidence>
<proteinExistence type="predicted"/>
<sequence length="245" mass="27832">MWFYFLLGTIIIGMGLLVHKGKAYFLISGYNTYSKEKKKNVNVEAIARYMGLYSYLNGFIAYLAGVLTALDVKNLMTPVIVFFVISTIVLLVKIQKYDGNMVDEEGKLKKDGKKQLVIVGIITGITVIFVGAVMFYSTRPTTVVQFEDSFEIKGMYGEEVPYEEIVTVELLEHLPAITMRTNGSAVGPKLRGHFNTREYGAVKLFLDKSKPPYIYIETSKRRFVMNLPEKSKTSDFYEFLKSKVE</sequence>
<dbReference type="STRING" id="398199.SAMN05421804_1186"/>
<dbReference type="AlphaFoldDB" id="A0A1I4Y6E6"/>
<dbReference type="Proteomes" id="UP000181899">
    <property type="component" value="Unassembled WGS sequence"/>
</dbReference>
<organism evidence="2 3">
    <name type="scientific">Proteiniclasticum ruminis</name>
    <dbReference type="NCBI Taxonomy" id="398199"/>
    <lineage>
        <taxon>Bacteria</taxon>
        <taxon>Bacillati</taxon>
        <taxon>Bacillota</taxon>
        <taxon>Clostridia</taxon>
        <taxon>Eubacteriales</taxon>
        <taxon>Clostridiaceae</taxon>
        <taxon>Proteiniclasticum</taxon>
    </lineage>
</organism>
<keyword evidence="1" id="KW-0472">Membrane</keyword>
<evidence type="ECO:0000256" key="1">
    <source>
        <dbReference type="SAM" id="Phobius"/>
    </source>
</evidence>
<dbReference type="OrthoDB" id="2082701at2"/>
<feature type="transmembrane region" description="Helical" evidence="1">
    <location>
        <begin position="6"/>
        <end position="25"/>
    </location>
</feature>
<accession>A0A1I4Y6E6</accession>